<evidence type="ECO:0000256" key="2">
    <source>
        <dbReference type="SAM" id="Phobius"/>
    </source>
</evidence>
<reference evidence="3 4" key="1">
    <citation type="journal article" date="2019" name="Int. J. Syst. Evol. Microbiol.">
        <title>The Global Catalogue of Microorganisms (GCM) 10K type strain sequencing project: providing services to taxonomists for standard genome sequencing and annotation.</title>
        <authorList>
            <consortium name="The Broad Institute Genomics Platform"/>
            <consortium name="The Broad Institute Genome Sequencing Center for Infectious Disease"/>
            <person name="Wu L."/>
            <person name="Ma J."/>
        </authorList>
    </citation>
    <scope>NUCLEOTIDE SEQUENCE [LARGE SCALE GENOMIC DNA]</scope>
    <source>
        <strain evidence="3 4">DT85</strain>
    </source>
</reference>
<keyword evidence="4" id="KW-1185">Reference proteome</keyword>
<evidence type="ECO:0000256" key="1">
    <source>
        <dbReference type="SAM" id="MobiDB-lite"/>
    </source>
</evidence>
<comment type="caution">
    <text evidence="3">The sequence shown here is derived from an EMBL/GenBank/DDBJ whole genome shotgun (WGS) entry which is preliminary data.</text>
</comment>
<sequence length="207" mass="21630">MALSRWQQVVGGLVVAALAGTVVLVARPELAAALPTGSELVEAAATLDPTTVGVGAAVALGALLALLVAFTRSAATDDDRFDRLRERPPEAVTADEATRTGSGFDEDLDRAERGVERGIEATRDRLAELAARVHAAETGDPVPAAREAVTAGAWTDDRTAAAFLGGPELTYSVVARLRLWLDPETERRRRVAATVAAVRERADGGAP</sequence>
<dbReference type="EMBL" id="JBHTAP010000001">
    <property type="protein sequence ID" value="MFC7234558.1"/>
    <property type="molecule type" value="Genomic_DNA"/>
</dbReference>
<proteinExistence type="predicted"/>
<dbReference type="AlphaFoldDB" id="A0ABD5ZM85"/>
<gene>
    <name evidence="3" type="ORF">ACFQJ4_04415</name>
</gene>
<protein>
    <recommendedName>
        <fullName evidence="5">DUF4129 domain-containing protein</fullName>
    </recommendedName>
</protein>
<dbReference type="RefSeq" id="WP_276235565.1">
    <property type="nucleotide sequence ID" value="NZ_CP119802.1"/>
</dbReference>
<feature type="transmembrane region" description="Helical" evidence="2">
    <location>
        <begin position="49"/>
        <end position="70"/>
    </location>
</feature>
<keyword evidence="2" id="KW-0472">Membrane</keyword>
<accession>A0ABD5ZM85</accession>
<keyword evidence="2" id="KW-1133">Transmembrane helix</keyword>
<evidence type="ECO:0008006" key="5">
    <source>
        <dbReference type="Google" id="ProtNLM"/>
    </source>
</evidence>
<dbReference type="GeneID" id="79266226"/>
<evidence type="ECO:0000313" key="3">
    <source>
        <dbReference type="EMBL" id="MFC7234558.1"/>
    </source>
</evidence>
<organism evidence="3 4">
    <name type="scientific">Halosegnis marinus</name>
    <dbReference type="NCBI Taxonomy" id="3034023"/>
    <lineage>
        <taxon>Archaea</taxon>
        <taxon>Methanobacteriati</taxon>
        <taxon>Methanobacteriota</taxon>
        <taxon>Stenosarchaea group</taxon>
        <taxon>Halobacteria</taxon>
        <taxon>Halobacteriales</taxon>
        <taxon>Natronomonadaceae</taxon>
        <taxon>Halosegnis</taxon>
    </lineage>
</organism>
<evidence type="ECO:0000313" key="4">
    <source>
        <dbReference type="Proteomes" id="UP001596398"/>
    </source>
</evidence>
<dbReference type="Proteomes" id="UP001596398">
    <property type="component" value="Unassembled WGS sequence"/>
</dbReference>
<dbReference type="Pfam" id="PF23933">
    <property type="entry name" value="DUF7269"/>
    <property type="match status" value="1"/>
</dbReference>
<feature type="region of interest" description="Disordered" evidence="1">
    <location>
        <begin position="86"/>
        <end position="106"/>
    </location>
</feature>
<name>A0ABD5ZM85_9EURY</name>
<keyword evidence="2" id="KW-0812">Transmembrane</keyword>
<dbReference type="InterPro" id="IPR055693">
    <property type="entry name" value="DUF7269"/>
</dbReference>